<dbReference type="Pfam" id="PF13884">
    <property type="entry name" value="Peptidase_S74"/>
    <property type="match status" value="1"/>
</dbReference>
<dbReference type="AlphaFoldDB" id="H8XRW6"/>
<evidence type="ECO:0000313" key="3">
    <source>
        <dbReference type="EMBL" id="CCG54550.1"/>
    </source>
</evidence>
<dbReference type="eggNOG" id="COG5295">
    <property type="taxonomic scope" value="Bacteria"/>
</dbReference>
<reference evidence="4" key="2">
    <citation type="submission" date="2012-03" db="EMBL/GenBank/DDBJ databases">
        <title>Complete genome sequence of Flavobacterium indicum GPTSA100-9T, isolated from warm spring water.</title>
        <authorList>
            <person name="Barbier P."/>
            <person name="Houel A."/>
            <person name="Loux V."/>
            <person name="Poulain J."/>
            <person name="Bernardet J.-F."/>
            <person name="Touchon M."/>
            <person name="Duchaud E."/>
        </authorList>
    </citation>
    <scope>NUCLEOTIDE SEQUENCE [LARGE SCALE GENOMIC DNA]</scope>
    <source>
        <strain evidence="4">DSM 17447 / CIP 109464 / GPTSA100-9</strain>
    </source>
</reference>
<keyword evidence="4" id="KW-1185">Reference proteome</keyword>
<dbReference type="KEGG" id="fin:KQS_13265"/>
<dbReference type="OrthoDB" id="1488700at2"/>
<dbReference type="STRING" id="1094466.KQS_13265"/>
<accession>H8XRW6</accession>
<evidence type="ECO:0000256" key="1">
    <source>
        <dbReference type="SAM" id="Coils"/>
    </source>
</evidence>
<dbReference type="InterPro" id="IPR030392">
    <property type="entry name" value="S74_ICA"/>
</dbReference>
<feature type="coiled-coil region" evidence="1">
    <location>
        <begin position="480"/>
        <end position="507"/>
    </location>
</feature>
<dbReference type="EMBL" id="HE774682">
    <property type="protein sequence ID" value="CCG54550.1"/>
    <property type="molecule type" value="Genomic_DNA"/>
</dbReference>
<dbReference type="Proteomes" id="UP000007599">
    <property type="component" value="Chromosome I"/>
</dbReference>
<dbReference type="HOGENOM" id="CLU_031700_0_0_10"/>
<evidence type="ECO:0000313" key="4">
    <source>
        <dbReference type="Proteomes" id="UP000007599"/>
    </source>
</evidence>
<organism evidence="3 4">
    <name type="scientific">Flavobacterium indicum (strain DSM 17447 / CIP 109464 / GPTSA100-9)</name>
    <dbReference type="NCBI Taxonomy" id="1094466"/>
    <lineage>
        <taxon>Bacteria</taxon>
        <taxon>Pseudomonadati</taxon>
        <taxon>Bacteroidota</taxon>
        <taxon>Flavobacteriia</taxon>
        <taxon>Flavobacteriales</taxon>
        <taxon>Flavobacteriaceae</taxon>
        <taxon>Flavobacterium</taxon>
    </lineage>
</organism>
<dbReference type="PROSITE" id="PS51688">
    <property type="entry name" value="ICA"/>
    <property type="match status" value="1"/>
</dbReference>
<protein>
    <recommendedName>
        <fullName evidence="2">Peptidase S74 domain-containing protein</fullName>
    </recommendedName>
</protein>
<dbReference type="eggNOG" id="COG3209">
    <property type="taxonomic scope" value="Bacteria"/>
</dbReference>
<keyword evidence="1" id="KW-0175">Coiled coil</keyword>
<reference evidence="3 4" key="1">
    <citation type="journal article" date="2012" name="J. Bacteriol.">
        <title>Complete Genome Sequence of Flavobacterium indicum GPSTA100-9T, Isolated from Warm Spring Water.</title>
        <authorList>
            <person name="Barbier P."/>
            <person name="Houel A."/>
            <person name="Loux V."/>
            <person name="Poulain J."/>
            <person name="Bernardet J.F."/>
            <person name="Touchon M."/>
            <person name="Duchaud E."/>
        </authorList>
    </citation>
    <scope>NUCLEOTIDE SEQUENCE [LARGE SCALE GENOMIC DNA]</scope>
    <source>
        <strain evidence="4">DSM 17447 / CIP 109464 / GPTSA100-9</strain>
    </source>
</reference>
<proteinExistence type="predicted"/>
<sequence length="507" mass="54580">MKSLHIFLFFVTNIIYSQIGIGTTTPNGALDIVSSNQGLIIPRVALTSLVAAAPVVNSIAGNPLVKSTLVYNTTTNSIGVNSVTPGFYYWEGVKWVRLNSDINWSTTGNLYTNPTINFIGTLDNNDLVFKRNNVFSGRINDTNTAYGVNSLKLNTAGTNNTAIGVSALENNNTGFQNTAIGKSSLMLNTAGSYNVSIGYSSLERNTTGILNTAVGHSSLYNNLIGKGNVAVGKSSLERNISGDDNTALGNNALYNNQTGDKNIGIGSSSLERNISGSNNIAIGNMSLYNNQSVSNCIAIGNNAQLNNMSGQFNISLGDETLLANQTGINNIAIGYNAFNTGNFSNSIAIGNNSIISSNDQVRIGNTSTSSIGGFTNWSNVSDIRFKKDVNYSSVPGLDFILKLKPVTYKLDYDNIQRLTQSKTQISSAESIIQTGFIAQEVEKAAKELGYDFSGIDSPKNEKDFYGIRYAEFVVPLTKAIQEQQQLIELLQKELETLKIKVKSLETK</sequence>
<gene>
    <name evidence="3" type="ordered locus">KQS_13265</name>
</gene>
<dbReference type="InterPro" id="IPR011049">
    <property type="entry name" value="Serralysin-like_metalloprot_C"/>
</dbReference>
<name>H8XRW6_FLAIG</name>
<dbReference type="PATRIC" id="fig|1094466.5.peg.2596"/>
<dbReference type="Gene3D" id="2.150.10.10">
    <property type="entry name" value="Serralysin-like metalloprotease, C-terminal"/>
    <property type="match status" value="2"/>
</dbReference>
<evidence type="ECO:0000259" key="2">
    <source>
        <dbReference type="PROSITE" id="PS51688"/>
    </source>
</evidence>
<feature type="domain" description="Peptidase S74" evidence="2">
    <location>
        <begin position="381"/>
        <end position="494"/>
    </location>
</feature>
<dbReference type="RefSeq" id="WP_014389668.1">
    <property type="nucleotide sequence ID" value="NC_017025.1"/>
</dbReference>